<dbReference type="SUPFAM" id="SSF56349">
    <property type="entry name" value="DNA breaking-rejoining enzymes"/>
    <property type="match status" value="1"/>
</dbReference>
<comment type="caution">
    <text evidence="2">The sequence shown here is derived from an EMBL/GenBank/DDBJ whole genome shotgun (WGS) entry which is preliminary data.</text>
</comment>
<dbReference type="GO" id="GO:0003677">
    <property type="term" value="F:DNA binding"/>
    <property type="evidence" value="ECO:0007669"/>
    <property type="project" value="InterPro"/>
</dbReference>
<dbReference type="GO" id="GO:0015074">
    <property type="term" value="P:DNA integration"/>
    <property type="evidence" value="ECO:0007669"/>
    <property type="project" value="InterPro"/>
</dbReference>
<protein>
    <submittedName>
        <fullName evidence="4">Protein-lysine methyltransferase METTL21B</fullName>
    </submittedName>
</protein>
<dbReference type="EMBL" id="CAMXCT030000383">
    <property type="protein sequence ID" value="CAL4765343.1"/>
    <property type="molecule type" value="Genomic_DNA"/>
</dbReference>
<dbReference type="GO" id="GO:0006310">
    <property type="term" value="P:DNA recombination"/>
    <property type="evidence" value="ECO:0007669"/>
    <property type="project" value="UniProtKB-KW"/>
</dbReference>
<evidence type="ECO:0000313" key="5">
    <source>
        <dbReference type="Proteomes" id="UP001152797"/>
    </source>
</evidence>
<dbReference type="AlphaFoldDB" id="A0A9P1BRA0"/>
<evidence type="ECO:0000256" key="1">
    <source>
        <dbReference type="ARBA" id="ARBA00023172"/>
    </source>
</evidence>
<dbReference type="Proteomes" id="UP001152797">
    <property type="component" value="Unassembled WGS sequence"/>
</dbReference>
<keyword evidence="5" id="KW-1185">Reference proteome</keyword>
<dbReference type="OrthoDB" id="444499at2759"/>
<accession>A0A9P1BRA0</accession>
<dbReference type="EMBL" id="CAMXCT010000383">
    <property type="protein sequence ID" value="CAI3978031.1"/>
    <property type="molecule type" value="Genomic_DNA"/>
</dbReference>
<keyword evidence="4" id="KW-0808">Transferase</keyword>
<dbReference type="InterPro" id="IPR011010">
    <property type="entry name" value="DNA_brk_join_enz"/>
</dbReference>
<proteinExistence type="predicted"/>
<sequence>MNLALDTVLTLPELCWERTPVWTLALMLNHVMPVHLHSMNLLVISWNEAMTVQWMLVTQGARLSMPLDWGDSTVPVVDSTGSGIEQPAIPSVSCQQSFQFIRHTTDATYIQQRDKTLQCALQKWRFLVMLDPQASDVGRQLVGKDEQETELVLTSVMGVKSPNTVLKRANALLLYYRWNSVNGYFPMVPFNEEDIWRYVQEQTGRSSSASRSQSLIQGLRFAHFVMGFHGTLSCANSRRISGQAQIQLSLKAPVRQARPLTVAEVRTLHSIADGWSHSKVDKCIASTLLLMLYGRCRVSDVNYIHEILHDVSGSTGFLEVTTRYHKSARTAQQKALLMPILVGSVGVTAFPWIQAWISNRKACGLPTSRVVDGALMPAPLMGDSVQWLKRPLAPGEISGILKNFLKSSDENLTSHSLKATALSWAAKAEVPREQRRVLGRHAAAVQGSDTFYSRDLCVGPVNSLQKVVAMIRDQIFNPDASRSNYFAGSTNMSTGTPAHAVMQPFTPAYLNRSQPATPCAAPATPAARRSGEQRTDVLHADASVEVKEEPFWVLPTSDAERRVIEISSDSSGESSESVTCCDTSSVADTVDLEEEDCQEPHVEASDRMPTVQTLVMNTKTKIIHECRNSGDMQICEQSYFEELMLGSLTSCGRELTKTYKLVLGPYDWTAKCRICFKGRRAP</sequence>
<organism evidence="2">
    <name type="scientific">Cladocopium goreaui</name>
    <dbReference type="NCBI Taxonomy" id="2562237"/>
    <lineage>
        <taxon>Eukaryota</taxon>
        <taxon>Sar</taxon>
        <taxon>Alveolata</taxon>
        <taxon>Dinophyceae</taxon>
        <taxon>Suessiales</taxon>
        <taxon>Symbiodiniaceae</taxon>
        <taxon>Cladocopium</taxon>
    </lineage>
</organism>
<dbReference type="InterPro" id="IPR013762">
    <property type="entry name" value="Integrase-like_cat_sf"/>
</dbReference>
<dbReference type="Gene3D" id="1.10.443.10">
    <property type="entry name" value="Intergrase catalytic core"/>
    <property type="match status" value="1"/>
</dbReference>
<name>A0A9P1BRA0_9DINO</name>
<evidence type="ECO:0000313" key="4">
    <source>
        <dbReference type="EMBL" id="CAL4765343.1"/>
    </source>
</evidence>
<evidence type="ECO:0000313" key="2">
    <source>
        <dbReference type="EMBL" id="CAI3978031.1"/>
    </source>
</evidence>
<reference evidence="3" key="2">
    <citation type="submission" date="2024-04" db="EMBL/GenBank/DDBJ databases">
        <authorList>
            <person name="Chen Y."/>
            <person name="Shah S."/>
            <person name="Dougan E. K."/>
            <person name="Thang M."/>
            <person name="Chan C."/>
        </authorList>
    </citation>
    <scope>NUCLEOTIDE SEQUENCE [LARGE SCALE GENOMIC DNA]</scope>
</reference>
<reference evidence="2" key="1">
    <citation type="submission" date="2022-10" db="EMBL/GenBank/DDBJ databases">
        <authorList>
            <person name="Chen Y."/>
            <person name="Dougan E. K."/>
            <person name="Chan C."/>
            <person name="Rhodes N."/>
            <person name="Thang M."/>
        </authorList>
    </citation>
    <scope>NUCLEOTIDE SEQUENCE</scope>
</reference>
<gene>
    <name evidence="2" type="ORF">C1SCF055_LOCUS6120</name>
</gene>
<dbReference type="GO" id="GO:0008168">
    <property type="term" value="F:methyltransferase activity"/>
    <property type="evidence" value="ECO:0007669"/>
    <property type="project" value="UniProtKB-KW"/>
</dbReference>
<keyword evidence="1" id="KW-0233">DNA recombination</keyword>
<keyword evidence="4" id="KW-0489">Methyltransferase</keyword>
<dbReference type="GO" id="GO:0032259">
    <property type="term" value="P:methylation"/>
    <property type="evidence" value="ECO:0007669"/>
    <property type="project" value="UniProtKB-KW"/>
</dbReference>
<evidence type="ECO:0000313" key="3">
    <source>
        <dbReference type="EMBL" id="CAL1131406.1"/>
    </source>
</evidence>
<dbReference type="EMBL" id="CAMXCT020000383">
    <property type="protein sequence ID" value="CAL1131406.1"/>
    <property type="molecule type" value="Genomic_DNA"/>
</dbReference>